<sequence length="112" mass="12567">MAKSCRASVSKRNSVVRRDTIHKPVEDERLKRLSEKLLAIAEAKLPTETTNPSKMEVDEEKKDDTIPTAVKRAQKGAVRRARHARNVVVFPSLKKNHLKKKGAKKSGKGNKN</sequence>
<feature type="region of interest" description="Disordered" evidence="1">
    <location>
        <begin position="44"/>
        <end position="65"/>
    </location>
</feature>
<keyword evidence="4" id="KW-1185">Reference proteome</keyword>
<feature type="domain" description="DUF2423" evidence="2">
    <location>
        <begin position="1"/>
        <end position="43"/>
    </location>
</feature>
<name>U4LSL4_PYROM</name>
<organism evidence="3 4">
    <name type="scientific">Pyronema omphalodes (strain CBS 100304)</name>
    <name type="common">Pyronema confluens</name>
    <dbReference type="NCBI Taxonomy" id="1076935"/>
    <lineage>
        <taxon>Eukaryota</taxon>
        <taxon>Fungi</taxon>
        <taxon>Dikarya</taxon>
        <taxon>Ascomycota</taxon>
        <taxon>Pezizomycotina</taxon>
        <taxon>Pezizomycetes</taxon>
        <taxon>Pezizales</taxon>
        <taxon>Pyronemataceae</taxon>
        <taxon>Pyronema</taxon>
    </lineage>
</organism>
<evidence type="ECO:0000259" key="2">
    <source>
        <dbReference type="Pfam" id="PF10338"/>
    </source>
</evidence>
<dbReference type="Pfam" id="PF10338">
    <property type="entry name" value="YBL028C_N"/>
    <property type="match status" value="1"/>
</dbReference>
<feature type="compositionally biased region" description="Basic and acidic residues" evidence="1">
    <location>
        <begin position="55"/>
        <end position="65"/>
    </location>
</feature>
<dbReference type="AlphaFoldDB" id="U4LSL4"/>
<evidence type="ECO:0000256" key="1">
    <source>
        <dbReference type="SAM" id="MobiDB-lite"/>
    </source>
</evidence>
<protein>
    <recommendedName>
        <fullName evidence="2">DUF2423 domain-containing protein</fullName>
    </recommendedName>
</protein>
<evidence type="ECO:0000313" key="3">
    <source>
        <dbReference type="EMBL" id="CCX34614.1"/>
    </source>
</evidence>
<gene>
    <name evidence="3" type="ORF">PCON_04007</name>
</gene>
<evidence type="ECO:0000313" key="4">
    <source>
        <dbReference type="Proteomes" id="UP000018144"/>
    </source>
</evidence>
<dbReference type="EMBL" id="HF936572">
    <property type="protein sequence ID" value="CCX34614.1"/>
    <property type="molecule type" value="Genomic_DNA"/>
</dbReference>
<dbReference type="Proteomes" id="UP000018144">
    <property type="component" value="Unassembled WGS sequence"/>
</dbReference>
<dbReference type="OrthoDB" id="4087970at2759"/>
<accession>U4LSL4</accession>
<dbReference type="InterPro" id="IPR019434">
    <property type="entry name" value="DUF2423"/>
</dbReference>
<reference evidence="3 4" key="1">
    <citation type="journal article" date="2013" name="PLoS Genet.">
        <title>The genome and development-dependent transcriptomes of Pyronema confluens: a window into fungal evolution.</title>
        <authorList>
            <person name="Traeger S."/>
            <person name="Altegoer F."/>
            <person name="Freitag M."/>
            <person name="Gabaldon T."/>
            <person name="Kempken F."/>
            <person name="Kumar A."/>
            <person name="Marcet-Houben M."/>
            <person name="Poggeler S."/>
            <person name="Stajich J.E."/>
            <person name="Nowrousian M."/>
        </authorList>
    </citation>
    <scope>NUCLEOTIDE SEQUENCE [LARGE SCALE GENOMIC DNA]</scope>
    <source>
        <strain evidence="4">CBS 100304</strain>
        <tissue evidence="3">Vegetative mycelium</tissue>
    </source>
</reference>
<proteinExistence type="predicted"/>